<dbReference type="GO" id="GO:0016616">
    <property type="term" value="F:oxidoreductase activity, acting on the CH-OH group of donors, NAD or NADP as acceptor"/>
    <property type="evidence" value="ECO:0007669"/>
    <property type="project" value="InterPro"/>
</dbReference>
<comment type="caution">
    <text evidence="14">The sequence shown here is derived from an EMBL/GenBank/DDBJ whole genome shotgun (WGS) entry which is preliminary data.</text>
</comment>
<dbReference type="FunFam" id="3.40.50.720:FF:000182">
    <property type="entry name" value="NAD-dependent malic enzyme"/>
    <property type="match status" value="1"/>
</dbReference>
<dbReference type="InterPro" id="IPR046346">
    <property type="entry name" value="Aminoacid_DH-like_N_sf"/>
</dbReference>
<comment type="cofactor">
    <cofactor evidence="1">
        <name>Mn(2+)</name>
        <dbReference type="ChEBI" id="CHEBI:29035"/>
    </cofactor>
</comment>
<evidence type="ECO:0000256" key="7">
    <source>
        <dbReference type="ARBA" id="ARBA00023239"/>
    </source>
</evidence>
<evidence type="ECO:0000256" key="2">
    <source>
        <dbReference type="ARBA" id="ARBA00008785"/>
    </source>
</evidence>
<keyword evidence="5" id="KW-0520">NAD</keyword>
<dbReference type="AlphaFoldDB" id="A0A4D9DC60"/>
<dbReference type="PANTHER" id="PTHR23406:SF34">
    <property type="entry name" value="NAD-DEPENDENT MALIC ENZYME, MITOCHONDRIAL"/>
    <property type="match status" value="1"/>
</dbReference>
<protein>
    <recommendedName>
        <fullName evidence="11">Malic enzyme</fullName>
    </recommendedName>
</protein>
<dbReference type="SMART" id="SM01274">
    <property type="entry name" value="malic"/>
    <property type="match status" value="1"/>
</dbReference>
<feature type="binding site" evidence="9">
    <location>
        <position position="434"/>
    </location>
    <ligand>
        <name>(S)-malate</name>
        <dbReference type="ChEBI" id="CHEBI:15589"/>
    </ligand>
</feature>
<dbReference type="InterPro" id="IPR012302">
    <property type="entry name" value="Malic_NAD-bd"/>
</dbReference>
<dbReference type="NCBIfam" id="NF010052">
    <property type="entry name" value="PRK13529.1"/>
    <property type="match status" value="1"/>
</dbReference>
<evidence type="ECO:0000313" key="15">
    <source>
        <dbReference type="Proteomes" id="UP000297703"/>
    </source>
</evidence>
<evidence type="ECO:0000256" key="6">
    <source>
        <dbReference type="ARBA" id="ARBA00023211"/>
    </source>
</evidence>
<keyword evidence="11" id="KW-0560">Oxidoreductase</keyword>
<dbReference type="InterPro" id="IPR012301">
    <property type="entry name" value="Malic_N_dom"/>
</dbReference>
<keyword evidence="6" id="KW-0464">Manganese</keyword>
<dbReference type="Pfam" id="PF03949">
    <property type="entry name" value="Malic_M"/>
    <property type="match status" value="1"/>
</dbReference>
<dbReference type="FunFam" id="3.40.50.10380:FF:000001">
    <property type="entry name" value="NAD-dependent malic enzyme"/>
    <property type="match status" value="1"/>
</dbReference>
<evidence type="ECO:0000259" key="12">
    <source>
        <dbReference type="SMART" id="SM00919"/>
    </source>
</evidence>
<accession>A0A4D9DC60</accession>
<reference evidence="14 15" key="1">
    <citation type="submission" date="2019-04" db="EMBL/GenBank/DDBJ databases">
        <title>Draft genome of the big-headed turtle Platysternon megacephalum.</title>
        <authorList>
            <person name="Gong S."/>
        </authorList>
    </citation>
    <scope>NUCLEOTIDE SEQUENCE [LARGE SCALE GENOMIC DNA]</scope>
    <source>
        <strain evidence="14">DO16091913</strain>
        <tissue evidence="14">Muscle</tissue>
    </source>
</reference>
<dbReference type="InterPro" id="IPR037062">
    <property type="entry name" value="Malic_N_dom_sf"/>
</dbReference>
<comment type="cofactor">
    <cofactor evidence="10">
        <name>Mg(2+)</name>
        <dbReference type="ChEBI" id="CHEBI:18420"/>
    </cofactor>
    <cofactor evidence="10">
        <name>Mn(2+)</name>
        <dbReference type="ChEBI" id="CHEBI:29035"/>
    </cofactor>
    <text evidence="10">Divalent metal cations. Prefers magnesium or manganese.</text>
</comment>
<dbReference type="Gene3D" id="3.40.50.720">
    <property type="entry name" value="NAD(P)-binding Rossmann-like Domain"/>
    <property type="match status" value="1"/>
</dbReference>
<evidence type="ECO:0000256" key="11">
    <source>
        <dbReference type="RuleBase" id="RU003426"/>
    </source>
</evidence>
<dbReference type="GO" id="GO:0051287">
    <property type="term" value="F:NAD binding"/>
    <property type="evidence" value="ECO:0007669"/>
    <property type="project" value="InterPro"/>
</dbReference>
<dbReference type="STRING" id="55544.A0A4D9DC60"/>
<evidence type="ECO:0000313" key="14">
    <source>
        <dbReference type="EMBL" id="TFJ95235.1"/>
    </source>
</evidence>
<feature type="active site" description="Proton acceptor" evidence="8">
    <location>
        <position position="188"/>
    </location>
</feature>
<dbReference type="EMBL" id="QXTE01011379">
    <property type="protein sequence ID" value="TFJ95235.1"/>
    <property type="molecule type" value="Genomic_DNA"/>
</dbReference>
<comment type="subunit">
    <text evidence="3">Homodimer.</text>
</comment>
<sequence>MTQEVPYRRDFELDTTSIDAPIRIRSRGRAVLADPMTNRGTAFTIEQRNTLGLVGLTPTGVTTLENQAKRTYAQFHRASTPLAKYLHLAQLRDRNEVLFYRLLTDHLEEMLPIVYTPTIGEAIERFSNEYNRPRGVFLSIDHPDTMEDSLLNFGLATDEVDLIVVTDSEGILGIGDQGIGGIQIAIGKLSVYTAAAGIHPHRVMPVVLDVGTDNLGLLSSDLYLGERHARIRGERYDEFLDQFVKTVHRVFPNAMLHWEDFGTTNAHRLLTQYRGELCTFNDDIQGTAAVVLAALLAAVKATGMSLEEHRIVIFGAGSAGIGIANLIRDTMIRDGNTTTEADALRQFWAIGINGLYVDDQPELLEFQKPYARPRADVHTWDVRNPHHITLDDVVRHVRPTILLGTSTKGGAFTETIVRLMHEHCERPIIFPLSNPTSRAEATPSNLIKWTDGAALVATGSPFPNVDYKGVRHYIAQSNNALIFPGLGLGVAACNAELITEGMIYAAAKALADMSNEWRHGSSLLPGIDDLRRVSATVALAVASQAEAEGVARTPLTDPIQQIFGRMWQPKYPTIEAI</sequence>
<dbReference type="InterPro" id="IPR036291">
    <property type="entry name" value="NAD(P)-bd_dom_sf"/>
</dbReference>
<organism evidence="14 15">
    <name type="scientific">Platysternon megacephalum</name>
    <name type="common">big-headed turtle</name>
    <dbReference type="NCBI Taxonomy" id="55544"/>
    <lineage>
        <taxon>Eukaryota</taxon>
        <taxon>Metazoa</taxon>
        <taxon>Chordata</taxon>
        <taxon>Craniata</taxon>
        <taxon>Vertebrata</taxon>
        <taxon>Euteleostomi</taxon>
        <taxon>Archelosauria</taxon>
        <taxon>Testudinata</taxon>
        <taxon>Testudines</taxon>
        <taxon>Cryptodira</taxon>
        <taxon>Durocryptodira</taxon>
        <taxon>Testudinoidea</taxon>
        <taxon>Platysternidae</taxon>
        <taxon>Platysternon</taxon>
    </lineage>
</organism>
<feature type="binding site" evidence="10">
    <location>
        <position position="259"/>
    </location>
    <ligand>
        <name>a divalent metal cation</name>
        <dbReference type="ChEBI" id="CHEBI:60240"/>
    </ligand>
</feature>
<dbReference type="Pfam" id="PF00390">
    <property type="entry name" value="malic"/>
    <property type="match status" value="1"/>
</dbReference>
<dbReference type="PRINTS" id="PR00072">
    <property type="entry name" value="MALOXRDTASE"/>
</dbReference>
<evidence type="ECO:0000256" key="5">
    <source>
        <dbReference type="ARBA" id="ARBA00023027"/>
    </source>
</evidence>
<evidence type="ECO:0000256" key="10">
    <source>
        <dbReference type="PIRSR" id="PIRSR000106-3"/>
    </source>
</evidence>
<keyword evidence="15" id="KW-1185">Reference proteome</keyword>
<evidence type="ECO:0000256" key="4">
    <source>
        <dbReference type="ARBA" id="ARBA00022723"/>
    </source>
</evidence>
<evidence type="ECO:0000256" key="3">
    <source>
        <dbReference type="ARBA" id="ARBA00011738"/>
    </source>
</evidence>
<dbReference type="OrthoDB" id="9380975at2759"/>
<dbReference type="GO" id="GO:0046872">
    <property type="term" value="F:metal ion binding"/>
    <property type="evidence" value="ECO:0007669"/>
    <property type="project" value="UniProtKB-KW"/>
</dbReference>
<feature type="binding site" evidence="10">
    <location>
        <position position="283"/>
    </location>
    <ligand>
        <name>a divalent metal cation</name>
        <dbReference type="ChEBI" id="CHEBI:60240"/>
    </ligand>
</feature>
<dbReference type="Gene3D" id="3.40.50.10380">
    <property type="entry name" value="Malic enzyme, N-terminal domain"/>
    <property type="match status" value="1"/>
</dbReference>
<dbReference type="GO" id="GO:0016829">
    <property type="term" value="F:lyase activity"/>
    <property type="evidence" value="ECO:0007669"/>
    <property type="project" value="UniProtKB-KW"/>
</dbReference>
<dbReference type="InterPro" id="IPR001891">
    <property type="entry name" value="Malic_OxRdtase"/>
</dbReference>
<proteinExistence type="inferred from homology"/>
<dbReference type="PROSITE" id="PS00331">
    <property type="entry name" value="MALIC_ENZYMES"/>
    <property type="match status" value="1"/>
</dbReference>
<dbReference type="GO" id="GO:0005829">
    <property type="term" value="C:cytosol"/>
    <property type="evidence" value="ECO:0007669"/>
    <property type="project" value="TreeGrafter"/>
</dbReference>
<feature type="domain" description="Malic enzyme N-terminal" evidence="13">
    <location>
        <begin position="92"/>
        <end position="274"/>
    </location>
</feature>
<dbReference type="CDD" id="cd05312">
    <property type="entry name" value="NAD_bind_1_malic_enz"/>
    <property type="match status" value="1"/>
</dbReference>
<dbReference type="PIRSF" id="PIRSF000106">
    <property type="entry name" value="ME"/>
    <property type="match status" value="1"/>
</dbReference>
<keyword evidence="7" id="KW-0456">Lyase</keyword>
<feature type="binding site" evidence="9">
    <location>
        <position position="478"/>
    </location>
    <ligand>
        <name>(S)-malate</name>
        <dbReference type="ChEBI" id="CHEBI:15589"/>
    </ligand>
</feature>
<keyword evidence="4 10" id="KW-0479">Metal-binding</keyword>
<dbReference type="SMART" id="SM00919">
    <property type="entry name" value="Malic_M"/>
    <property type="match status" value="1"/>
</dbReference>
<dbReference type="PANTHER" id="PTHR23406">
    <property type="entry name" value="MALIC ENZYME-RELATED"/>
    <property type="match status" value="1"/>
</dbReference>
<dbReference type="InterPro" id="IPR015884">
    <property type="entry name" value="Malic_enzyme_CS"/>
</dbReference>
<feature type="active site" description="Proton donor" evidence="8">
    <location>
        <position position="115"/>
    </location>
</feature>
<dbReference type="GO" id="GO:0004470">
    <property type="term" value="F:malic enzyme activity"/>
    <property type="evidence" value="ECO:0007669"/>
    <property type="project" value="InterPro"/>
</dbReference>
<feature type="domain" description="Malic enzyme NAD-binding" evidence="12">
    <location>
        <begin position="284"/>
        <end position="546"/>
    </location>
</feature>
<reference evidence="14 15" key="2">
    <citation type="submission" date="2019-04" db="EMBL/GenBank/DDBJ databases">
        <title>The genome sequence of big-headed turtle.</title>
        <authorList>
            <person name="Gong S."/>
        </authorList>
    </citation>
    <scope>NUCLEOTIDE SEQUENCE [LARGE SCALE GENOMIC DNA]</scope>
    <source>
        <strain evidence="14">DO16091913</strain>
        <tissue evidence="14">Muscle</tissue>
    </source>
</reference>
<evidence type="ECO:0000256" key="8">
    <source>
        <dbReference type="PIRSR" id="PIRSR000106-1"/>
    </source>
</evidence>
<gene>
    <name evidence="14" type="ORF">DR999_PMT23285</name>
</gene>
<evidence type="ECO:0000256" key="9">
    <source>
        <dbReference type="PIRSR" id="PIRSR000106-2"/>
    </source>
</evidence>
<dbReference type="SUPFAM" id="SSF53223">
    <property type="entry name" value="Aminoacid dehydrogenase-like, N-terminal domain"/>
    <property type="match status" value="1"/>
</dbReference>
<evidence type="ECO:0000259" key="13">
    <source>
        <dbReference type="SMART" id="SM01274"/>
    </source>
</evidence>
<dbReference type="SUPFAM" id="SSF51735">
    <property type="entry name" value="NAD(P)-binding Rossmann-fold domains"/>
    <property type="match status" value="1"/>
</dbReference>
<comment type="similarity">
    <text evidence="2 11">Belongs to the malic enzymes family.</text>
</comment>
<name>A0A4D9DC60_9SAUR</name>
<evidence type="ECO:0000256" key="1">
    <source>
        <dbReference type="ARBA" id="ARBA00001936"/>
    </source>
</evidence>
<dbReference type="GO" id="GO:0006108">
    <property type="term" value="P:malate metabolic process"/>
    <property type="evidence" value="ECO:0007669"/>
    <property type="project" value="TreeGrafter"/>
</dbReference>
<feature type="binding site" evidence="10">
    <location>
        <position position="260"/>
    </location>
    <ligand>
        <name>a divalent metal cation</name>
        <dbReference type="ChEBI" id="CHEBI:60240"/>
    </ligand>
</feature>
<dbReference type="Proteomes" id="UP000297703">
    <property type="component" value="Unassembled WGS sequence"/>
</dbReference>